<sequence length="232" mass="25357">MGDVYRAVDEVLEREVALKVVRPEPRTLVDADRFRREARAIAQICDPHVVAAYDFGDEGKSWYLAMELSTGCSVGEELRESGPFEPSRALYVVRQAAAGLAAAHREGVVHRDIKPDNLLLGDDGSVKVADFGIARFLSEATTTMTSSGEIVGTSYYLSPEAARGRAVGPPSDIYALGCVLYQLVTGQPPFMADEPAAIMYQHVECEPAPPSDHRPELTDDLEALIFWMLAKD</sequence>
<dbReference type="InterPro" id="IPR000719">
    <property type="entry name" value="Prot_kinase_dom"/>
</dbReference>
<feature type="non-terminal residue" evidence="8">
    <location>
        <position position="232"/>
    </location>
</feature>
<dbReference type="PANTHER" id="PTHR43289:SF6">
    <property type="entry name" value="SERINE_THREONINE-PROTEIN KINASE NEKL-3"/>
    <property type="match status" value="1"/>
</dbReference>
<evidence type="ECO:0000256" key="5">
    <source>
        <dbReference type="ARBA" id="ARBA00022777"/>
    </source>
</evidence>
<keyword evidence="5 8" id="KW-0418">Kinase</keyword>
<dbReference type="InterPro" id="IPR008271">
    <property type="entry name" value="Ser/Thr_kinase_AS"/>
</dbReference>
<feature type="domain" description="Protein kinase" evidence="7">
    <location>
        <begin position="1"/>
        <end position="232"/>
    </location>
</feature>
<evidence type="ECO:0000256" key="1">
    <source>
        <dbReference type="ARBA" id="ARBA00012513"/>
    </source>
</evidence>
<evidence type="ECO:0000256" key="3">
    <source>
        <dbReference type="ARBA" id="ARBA00022679"/>
    </source>
</evidence>
<keyword evidence="9" id="KW-1185">Reference proteome</keyword>
<evidence type="ECO:0000313" key="8">
    <source>
        <dbReference type="EMBL" id="TDC19126.1"/>
    </source>
</evidence>
<dbReference type="SMART" id="SM00220">
    <property type="entry name" value="S_TKc"/>
    <property type="match status" value="1"/>
</dbReference>
<dbReference type="InterPro" id="IPR011009">
    <property type="entry name" value="Kinase-like_dom_sf"/>
</dbReference>
<protein>
    <recommendedName>
        <fullName evidence="1">non-specific serine/threonine protein kinase</fullName>
        <ecNumber evidence="1">2.7.11.1</ecNumber>
    </recommendedName>
</protein>
<dbReference type="Pfam" id="PF00069">
    <property type="entry name" value="Pkinase"/>
    <property type="match status" value="1"/>
</dbReference>
<dbReference type="Gene3D" id="1.10.510.10">
    <property type="entry name" value="Transferase(Phosphotransferase) domain 1"/>
    <property type="match status" value="1"/>
</dbReference>
<name>A0A4V2XNQ3_9ACTN</name>
<dbReference type="OrthoDB" id="9762169at2"/>
<comment type="caution">
    <text evidence="8">The sequence shown here is derived from an EMBL/GenBank/DDBJ whole genome shotgun (WGS) entry which is preliminary data.</text>
</comment>
<evidence type="ECO:0000259" key="7">
    <source>
        <dbReference type="PROSITE" id="PS50011"/>
    </source>
</evidence>
<dbReference type="PROSITE" id="PS50011">
    <property type="entry name" value="PROTEIN_KINASE_DOM"/>
    <property type="match status" value="1"/>
</dbReference>
<accession>A0A4V2XNQ3</accession>
<dbReference type="GO" id="GO:0004674">
    <property type="term" value="F:protein serine/threonine kinase activity"/>
    <property type="evidence" value="ECO:0007669"/>
    <property type="project" value="UniProtKB-KW"/>
</dbReference>
<dbReference type="EC" id="2.7.11.1" evidence="1"/>
<dbReference type="Gene3D" id="3.30.200.20">
    <property type="entry name" value="Phosphorylase Kinase, domain 1"/>
    <property type="match status" value="1"/>
</dbReference>
<evidence type="ECO:0000256" key="2">
    <source>
        <dbReference type="ARBA" id="ARBA00022527"/>
    </source>
</evidence>
<gene>
    <name evidence="8" type="ORF">E1261_34555</name>
</gene>
<dbReference type="PIRSF" id="PIRSF000654">
    <property type="entry name" value="Integrin-linked_kinase"/>
    <property type="match status" value="1"/>
</dbReference>
<dbReference type="FunFam" id="1.10.510.10:FF:000021">
    <property type="entry name" value="Serine/threonine protein kinase"/>
    <property type="match status" value="1"/>
</dbReference>
<keyword evidence="2 8" id="KW-0723">Serine/threonine-protein kinase</keyword>
<dbReference type="AlphaFoldDB" id="A0A4V2XNQ3"/>
<dbReference type="CDD" id="cd14014">
    <property type="entry name" value="STKc_PknB_like"/>
    <property type="match status" value="1"/>
</dbReference>
<reference evidence="8 9" key="1">
    <citation type="submission" date="2019-03" db="EMBL/GenBank/DDBJ databases">
        <title>Draft genome sequences of novel Actinobacteria.</title>
        <authorList>
            <person name="Sahin N."/>
            <person name="Ay H."/>
            <person name="Saygin H."/>
        </authorList>
    </citation>
    <scope>NUCLEOTIDE SEQUENCE [LARGE SCALE GENOMIC DNA]</scope>
    <source>
        <strain evidence="8 9">JCM 30547</strain>
    </source>
</reference>
<dbReference type="EMBL" id="SMKA01000235">
    <property type="protein sequence ID" value="TDC19126.1"/>
    <property type="molecule type" value="Genomic_DNA"/>
</dbReference>
<dbReference type="Proteomes" id="UP000295075">
    <property type="component" value="Unassembled WGS sequence"/>
</dbReference>
<evidence type="ECO:0000256" key="4">
    <source>
        <dbReference type="ARBA" id="ARBA00022741"/>
    </source>
</evidence>
<dbReference type="PANTHER" id="PTHR43289">
    <property type="entry name" value="MITOGEN-ACTIVATED PROTEIN KINASE KINASE KINASE 20-RELATED"/>
    <property type="match status" value="1"/>
</dbReference>
<dbReference type="SUPFAM" id="SSF56112">
    <property type="entry name" value="Protein kinase-like (PK-like)"/>
    <property type="match status" value="1"/>
</dbReference>
<keyword evidence="3" id="KW-0808">Transferase</keyword>
<evidence type="ECO:0000313" key="9">
    <source>
        <dbReference type="Proteomes" id="UP000295075"/>
    </source>
</evidence>
<organism evidence="8 9">
    <name type="scientific">Kribbella albertanoniae</name>
    <dbReference type="NCBI Taxonomy" id="1266829"/>
    <lineage>
        <taxon>Bacteria</taxon>
        <taxon>Bacillati</taxon>
        <taxon>Actinomycetota</taxon>
        <taxon>Actinomycetes</taxon>
        <taxon>Propionibacteriales</taxon>
        <taxon>Kribbellaceae</taxon>
        <taxon>Kribbella</taxon>
    </lineage>
</organism>
<dbReference type="PROSITE" id="PS00108">
    <property type="entry name" value="PROTEIN_KINASE_ST"/>
    <property type="match status" value="1"/>
</dbReference>
<keyword evidence="6" id="KW-0067">ATP-binding</keyword>
<proteinExistence type="predicted"/>
<keyword evidence="4" id="KW-0547">Nucleotide-binding</keyword>
<evidence type="ECO:0000256" key="6">
    <source>
        <dbReference type="ARBA" id="ARBA00022840"/>
    </source>
</evidence>
<dbReference type="GO" id="GO:0005524">
    <property type="term" value="F:ATP binding"/>
    <property type="evidence" value="ECO:0007669"/>
    <property type="project" value="UniProtKB-KW"/>
</dbReference>